<reference evidence="3" key="1">
    <citation type="submission" date="2021-01" db="EMBL/GenBank/DDBJ databases">
        <authorList>
            <person name="Corre E."/>
            <person name="Pelletier E."/>
            <person name="Niang G."/>
            <person name="Scheremetjew M."/>
            <person name="Finn R."/>
            <person name="Kale V."/>
            <person name="Holt S."/>
            <person name="Cochrane G."/>
            <person name="Meng A."/>
            <person name="Brown T."/>
            <person name="Cohen L."/>
        </authorList>
    </citation>
    <scope>NUCLEOTIDE SEQUENCE</scope>
    <source>
        <strain evidence="3">CCAP 1951/1</strain>
    </source>
</reference>
<feature type="chain" id="PRO_5031444240" description="Leishmanolysin-like peptidase" evidence="2">
    <location>
        <begin position="23"/>
        <end position="187"/>
    </location>
</feature>
<evidence type="ECO:0008006" key="4">
    <source>
        <dbReference type="Google" id="ProtNLM"/>
    </source>
</evidence>
<organism evidence="3">
    <name type="scientific">Neobodo designis</name>
    <name type="common">Flagellated protozoan</name>
    <name type="synonym">Bodo designis</name>
    <dbReference type="NCBI Taxonomy" id="312471"/>
    <lineage>
        <taxon>Eukaryota</taxon>
        <taxon>Discoba</taxon>
        <taxon>Euglenozoa</taxon>
        <taxon>Kinetoplastea</taxon>
        <taxon>Metakinetoplastina</taxon>
        <taxon>Neobodonida</taxon>
        <taxon>Neobodo</taxon>
    </lineage>
</organism>
<evidence type="ECO:0000313" key="3">
    <source>
        <dbReference type="EMBL" id="CAD9147248.1"/>
    </source>
</evidence>
<feature type="signal peptide" evidence="2">
    <location>
        <begin position="1"/>
        <end position="22"/>
    </location>
</feature>
<evidence type="ECO:0000256" key="1">
    <source>
        <dbReference type="PROSITE-ProRule" id="PRU00087"/>
    </source>
</evidence>
<dbReference type="PROSITE" id="PS50194">
    <property type="entry name" value="FILAMIN_REPEAT"/>
    <property type="match status" value="1"/>
</dbReference>
<dbReference type="InterPro" id="IPR013783">
    <property type="entry name" value="Ig-like_fold"/>
</dbReference>
<name>A0A7S1QT20_NEODS</name>
<protein>
    <recommendedName>
        <fullName evidence="4">Leishmanolysin-like peptidase</fullName>
    </recommendedName>
</protein>
<sequence length="187" mass="19681">MARAVSAAIAVLGVLLAATVRATVLDTVSAANSRVVCHYADIIAGYPNVCDAYLRDASNQPWGTEHDACQLFFTWCGTVDKNSPGPLRNATFLGNGHYRIVFHPTTAGWNSLGASIGGNAVSVSPSMMLVHPATISGYHSTSTCHKTMGITKCNVKHRDAFGNVVSACASYSTESSLQPLATCQVMS</sequence>
<keyword evidence="2" id="KW-0732">Signal</keyword>
<dbReference type="AlphaFoldDB" id="A0A7S1QT20"/>
<proteinExistence type="predicted"/>
<accession>A0A7S1QT20</accession>
<dbReference type="EMBL" id="HBGF01046170">
    <property type="protein sequence ID" value="CAD9147248.1"/>
    <property type="molecule type" value="Transcribed_RNA"/>
</dbReference>
<dbReference type="InterPro" id="IPR017868">
    <property type="entry name" value="Filamin/ABP280_repeat-like"/>
</dbReference>
<feature type="repeat" description="Filamin" evidence="1">
    <location>
        <begin position="94"/>
        <end position="130"/>
    </location>
</feature>
<dbReference type="Gene3D" id="2.60.40.10">
    <property type="entry name" value="Immunoglobulins"/>
    <property type="match status" value="1"/>
</dbReference>
<evidence type="ECO:0000256" key="2">
    <source>
        <dbReference type="SAM" id="SignalP"/>
    </source>
</evidence>
<gene>
    <name evidence="3" type="ORF">NDES1114_LOCUS30883</name>
</gene>